<evidence type="ECO:0000313" key="4">
    <source>
        <dbReference type="Proteomes" id="UP000217930"/>
    </source>
</evidence>
<comment type="caution">
    <text evidence="3">The sequence shown here is derived from an EMBL/GenBank/DDBJ whole genome shotgun (WGS) entry which is preliminary data.</text>
</comment>
<dbReference type="EMBL" id="NTLY01000002">
    <property type="protein sequence ID" value="PBJ87239.1"/>
    <property type="molecule type" value="Genomic_DNA"/>
</dbReference>
<name>A0A2A3LQ08_NEIME</name>
<evidence type="ECO:0000313" key="6">
    <source>
        <dbReference type="Proteomes" id="UP000283666"/>
    </source>
</evidence>
<dbReference type="EMBL" id="NVYQ01000199">
    <property type="protein sequence ID" value="RGB13255.1"/>
    <property type="molecule type" value="Genomic_DNA"/>
</dbReference>
<reference evidence="3 6" key="3">
    <citation type="submission" date="2017-09" db="EMBL/GenBank/DDBJ databases">
        <title>Phenotypic and genotypic characterization of Colombian isolates of Neisseria meningitidis recovered from invasive disease.</title>
        <authorList>
            <person name="Duarte C."/>
            <person name="Gabastou J.M."/>
            <person name="Moreno J."/>
        </authorList>
    </citation>
    <scope>NUCLEOTIDE SEQUENCE [LARGE SCALE GENOMIC DNA]</scope>
    <source>
        <strain evidence="3 6">INS-Nm1012</strain>
    </source>
</reference>
<gene>
    <name evidence="2" type="ORF">CIJ84_12220</name>
    <name evidence="1" type="ORF">CNQ34_04495</name>
    <name evidence="3" type="ORF">COH52_12810</name>
</gene>
<dbReference type="AlphaFoldDB" id="A0A2A3LQ08"/>
<reference evidence="1" key="4">
    <citation type="submission" date="2017-09" db="EMBL/GenBank/DDBJ databases">
        <authorList>
            <person name="Kretz C."/>
            <person name="Retchless A."/>
            <person name="Wang X."/>
        </authorList>
    </citation>
    <scope>NUCLEOTIDE SEQUENCE</scope>
    <source>
        <strain evidence="1">M26503</strain>
    </source>
</reference>
<reference evidence="2 5" key="2">
    <citation type="submission" date="2017-08" db="EMBL/GenBank/DDBJ databases">
        <title>Meningococcal Conjunctivitis and Endemic Carriage at a Military Recruit Training Center.</title>
        <authorList>
            <person name="Bobb A.J."/>
            <person name="Galac M.R."/>
            <person name="Snesrud E."/>
            <person name="Clagett C.D."/>
        </authorList>
    </citation>
    <scope>NUCLEOTIDE SEQUENCE [LARGE SCALE GENOMIC DNA]</scope>
    <source>
        <strain evidence="2 5">MRSN431200</strain>
    </source>
</reference>
<proteinExistence type="predicted"/>
<reference evidence="1 4" key="1">
    <citation type="journal article" date="2017" name="Clin. Infect. Dis.">
        <title>Increased Risk for Meningococcal Disease among Men who have Sex with Men in the United States, 2012-2015.</title>
        <authorList>
            <person name="Folaranmi T.A."/>
            <person name="Kretz C.B."/>
            <person name="Kamiya H."/>
            <person name="MacNeil J.R."/>
            <person name="Whaley M.J."/>
            <person name="Blain A."/>
            <person name="Antwi M."/>
            <person name="Dorsinville M."/>
            <person name="Pacilli M."/>
            <person name="Smith S."/>
            <person name="Civen R."/>
            <person name="Ngo V."/>
            <person name="Winter K."/>
            <person name="Harriman K."/>
            <person name="Wang X."/>
            <person name="Bowen V.B."/>
            <person name="Patel M."/>
            <person name="Martin S."/>
            <person name="Misegades L."/>
            <person name="Meyer S.A."/>
        </authorList>
    </citation>
    <scope>NUCLEOTIDE SEQUENCE [LARGE SCALE GENOMIC DNA]</scope>
    <source>
        <strain evidence="1 4">M26503</strain>
    </source>
</reference>
<evidence type="ECO:0000313" key="3">
    <source>
        <dbReference type="EMBL" id="RQK75519.1"/>
    </source>
</evidence>
<dbReference type="EMBL" id="NWZY01000060">
    <property type="protein sequence ID" value="RQK75519.1"/>
    <property type="molecule type" value="Genomic_DNA"/>
</dbReference>
<evidence type="ECO:0000313" key="1">
    <source>
        <dbReference type="EMBL" id="PBJ87239.1"/>
    </source>
</evidence>
<dbReference type="Proteomes" id="UP000283666">
    <property type="component" value="Unassembled WGS sequence"/>
</dbReference>
<protein>
    <submittedName>
        <fullName evidence="3">Uncharacterized protein</fullName>
    </submittedName>
</protein>
<organism evidence="3 6">
    <name type="scientific">Neisseria meningitidis</name>
    <dbReference type="NCBI Taxonomy" id="487"/>
    <lineage>
        <taxon>Bacteria</taxon>
        <taxon>Pseudomonadati</taxon>
        <taxon>Pseudomonadota</taxon>
        <taxon>Betaproteobacteria</taxon>
        <taxon>Neisseriales</taxon>
        <taxon>Neisseriaceae</taxon>
        <taxon>Neisseria</taxon>
    </lineage>
</organism>
<sequence>MVYSPYCPNNRADFPAGQIVLKHGEHKKVNHGFGVIHILAEHKADLTRFGLSHDETGVTLLCGNDFSIRRKNF</sequence>
<accession>A0A2A3LQ08</accession>
<evidence type="ECO:0000313" key="2">
    <source>
        <dbReference type="EMBL" id="RGB13255.1"/>
    </source>
</evidence>
<evidence type="ECO:0000313" key="5">
    <source>
        <dbReference type="Proteomes" id="UP000260504"/>
    </source>
</evidence>
<dbReference type="Proteomes" id="UP000217930">
    <property type="component" value="Unassembled WGS sequence"/>
</dbReference>
<dbReference type="Proteomes" id="UP000260504">
    <property type="component" value="Unassembled WGS sequence"/>
</dbReference>